<dbReference type="PANTHER" id="PTHR13774:SF32">
    <property type="entry name" value="ANTISENSE-ENHANCING SEQUENCE 1"/>
    <property type="match status" value="1"/>
</dbReference>
<gene>
    <name evidence="3" type="ORF">CRM82_04810</name>
</gene>
<feature type="active site" evidence="2">
    <location>
        <position position="41"/>
    </location>
</feature>
<proteinExistence type="inferred from homology"/>
<evidence type="ECO:0000256" key="1">
    <source>
        <dbReference type="ARBA" id="ARBA00008270"/>
    </source>
</evidence>
<dbReference type="EMBL" id="PDEA01000001">
    <property type="protein sequence ID" value="PEH88023.1"/>
    <property type="molecule type" value="Genomic_DNA"/>
</dbReference>
<dbReference type="OrthoDB" id="9788221at2"/>
<dbReference type="PIRSF" id="PIRSF016184">
    <property type="entry name" value="PhzC_PhzF"/>
    <property type="match status" value="1"/>
</dbReference>
<evidence type="ECO:0000313" key="4">
    <source>
        <dbReference type="Proteomes" id="UP000220246"/>
    </source>
</evidence>
<evidence type="ECO:0000313" key="3">
    <source>
        <dbReference type="EMBL" id="PEH88023.1"/>
    </source>
</evidence>
<protein>
    <submittedName>
        <fullName evidence="3">PhzF family phenazine biosynthesis protein</fullName>
    </submittedName>
</protein>
<evidence type="ECO:0000256" key="2">
    <source>
        <dbReference type="PIRSR" id="PIRSR016184-1"/>
    </source>
</evidence>
<reference evidence="4" key="1">
    <citation type="submission" date="2017-09" db="EMBL/GenBank/DDBJ databases">
        <title>FDA dAtabase for Regulatory Grade micrObial Sequences (FDA-ARGOS): Supporting development and validation of Infectious Disease Dx tests.</title>
        <authorList>
            <person name="Minogue T."/>
            <person name="Wolcott M."/>
            <person name="Wasieloski L."/>
            <person name="Aguilar W."/>
            <person name="Moore D."/>
            <person name="Tallon L."/>
            <person name="Sadzewicz L."/>
            <person name="Ott S."/>
            <person name="Zhao X."/>
            <person name="Nagaraj S."/>
            <person name="Vavikolanu K."/>
            <person name="Aluvathingal J."/>
            <person name="Nadendla S."/>
            <person name="Sichtig H."/>
        </authorList>
    </citation>
    <scope>NUCLEOTIDE SEQUENCE [LARGE SCALE GENOMIC DNA]</scope>
    <source>
        <strain evidence="4">FDAARGOS_394</strain>
    </source>
</reference>
<dbReference type="Pfam" id="PF02567">
    <property type="entry name" value="PhzC-PhzF"/>
    <property type="match status" value="1"/>
</dbReference>
<dbReference type="Proteomes" id="UP000220246">
    <property type="component" value="Unassembled WGS sequence"/>
</dbReference>
<accession>A0A2A7URW7</accession>
<dbReference type="Gene3D" id="3.10.310.10">
    <property type="entry name" value="Diaminopimelate Epimerase, Chain A, domain 1"/>
    <property type="match status" value="2"/>
</dbReference>
<dbReference type="NCBIfam" id="TIGR00654">
    <property type="entry name" value="PhzF_family"/>
    <property type="match status" value="1"/>
</dbReference>
<organism evidence="3 4">
    <name type="scientific">Comamonas terrigena</name>
    <dbReference type="NCBI Taxonomy" id="32013"/>
    <lineage>
        <taxon>Bacteria</taxon>
        <taxon>Pseudomonadati</taxon>
        <taxon>Pseudomonadota</taxon>
        <taxon>Betaproteobacteria</taxon>
        <taxon>Burkholderiales</taxon>
        <taxon>Comamonadaceae</taxon>
        <taxon>Comamonas</taxon>
    </lineage>
</organism>
<comment type="caution">
    <text evidence="3">The sequence shown here is derived from an EMBL/GenBank/DDBJ whole genome shotgun (WGS) entry which is preliminary data.</text>
</comment>
<dbReference type="AlphaFoldDB" id="A0A2A7URW7"/>
<dbReference type="GO" id="GO:0005737">
    <property type="term" value="C:cytoplasm"/>
    <property type="evidence" value="ECO:0007669"/>
    <property type="project" value="TreeGrafter"/>
</dbReference>
<dbReference type="InterPro" id="IPR003719">
    <property type="entry name" value="Phenazine_PhzF-like"/>
</dbReference>
<sequence length="305" mass="31977">MTVDVFTAVPYLGNPVAVVLDAAGLSDAQMQQFACWTNLSETTFVLPPSAEAAAQGADYRLRIFTPEGELAFAGHPTLGSCHAWLAHGGQPHSSTHVLQECQQGLVQIARRDQRLAFCAPALQRQAVEPALLAQVTAALGLEPAQVLAAQQLYNGSPWMGMLLDDPDTLLALEPDWPRLAATGQKLGLAARYPQEDAGALIGRSSREARAFAGSRVGETAPAAASVQLEVRGLVSSLAMEDPVTGSLNAALAQWLTAEGWLQAPYTANQGVCVGRAGEIAITPDATGALWVGGHTVTCVHGQVLL</sequence>
<dbReference type="STRING" id="1219032.GCA_001515545_03988"/>
<name>A0A2A7URW7_COMTR</name>
<dbReference type="SUPFAM" id="SSF54506">
    <property type="entry name" value="Diaminopimelate epimerase-like"/>
    <property type="match status" value="1"/>
</dbReference>
<comment type="similarity">
    <text evidence="1">Belongs to the PhzF family.</text>
</comment>
<dbReference type="GO" id="GO:0016853">
    <property type="term" value="F:isomerase activity"/>
    <property type="evidence" value="ECO:0007669"/>
    <property type="project" value="TreeGrafter"/>
</dbReference>
<keyword evidence="4" id="KW-1185">Reference proteome</keyword>
<dbReference type="PANTHER" id="PTHR13774">
    <property type="entry name" value="PHENAZINE BIOSYNTHESIS PROTEIN"/>
    <property type="match status" value="1"/>
</dbReference>